<dbReference type="RefSeq" id="WP_199384030.1">
    <property type="nucleotide sequence ID" value="NZ_JAEMHM010000007.1"/>
</dbReference>
<sequence length="335" mass="35112">MKAATIGLFLVTLTVAALASLCLGKYPLSLHEVTGYLLYQAGAGTMAPDRLPILRNIILEIRLPRIATAILVGSALSASGATYQALFVNPLVSPGLLGVLAGASFGSALGLVLFKGWFAIQVATFLGGVTAVALALFLAGAQRNANVTMLLLGGIVSGALFTSLVSVIKYLADPYNQLPAITYWLMGNLAMADRTTAFATGIPIGAGVLVLMLLSRPLNVLSMGDDEARSLGIDVQRVRMTAIVCATLVSALTVVLAGIIGWVGMIIPHIARMIVGPDNETLIPVAALLGATYLLMVDNISRLLFSFELPIGIATAVVGIPFFMAVLKRTRKGWY</sequence>
<evidence type="ECO:0000256" key="3">
    <source>
        <dbReference type="ARBA" id="ARBA00022448"/>
    </source>
</evidence>
<gene>
    <name evidence="9" type="ORF">JFN93_10115</name>
</gene>
<comment type="caution">
    <text evidence="9">The sequence shown here is derived from an EMBL/GenBank/DDBJ whole genome shotgun (WGS) entry which is preliminary data.</text>
</comment>
<feature type="transmembrane region" description="Helical" evidence="8">
    <location>
        <begin position="95"/>
        <end position="114"/>
    </location>
</feature>
<feature type="transmembrane region" description="Helical" evidence="8">
    <location>
        <begin position="66"/>
        <end position="88"/>
    </location>
</feature>
<accession>A0A8J7LYL8</accession>
<evidence type="ECO:0000256" key="4">
    <source>
        <dbReference type="ARBA" id="ARBA00022475"/>
    </source>
</evidence>
<dbReference type="GO" id="GO:0033214">
    <property type="term" value="P:siderophore-iron import into cell"/>
    <property type="evidence" value="ECO:0007669"/>
    <property type="project" value="TreeGrafter"/>
</dbReference>
<dbReference type="Pfam" id="PF01032">
    <property type="entry name" value="FecCD"/>
    <property type="match status" value="1"/>
</dbReference>
<dbReference type="FunFam" id="1.10.3470.10:FF:000001">
    <property type="entry name" value="Vitamin B12 ABC transporter permease BtuC"/>
    <property type="match status" value="1"/>
</dbReference>
<organism evidence="9 10">
    <name type="scientific">Geomesophilobacter sediminis</name>
    <dbReference type="NCBI Taxonomy" id="2798584"/>
    <lineage>
        <taxon>Bacteria</taxon>
        <taxon>Pseudomonadati</taxon>
        <taxon>Thermodesulfobacteriota</taxon>
        <taxon>Desulfuromonadia</taxon>
        <taxon>Geobacterales</taxon>
        <taxon>Geobacteraceae</taxon>
        <taxon>Geomesophilobacter</taxon>
    </lineage>
</organism>
<feature type="transmembrane region" description="Helical" evidence="8">
    <location>
        <begin position="198"/>
        <end position="218"/>
    </location>
</feature>
<dbReference type="PANTHER" id="PTHR30472:SF70">
    <property type="entry name" value="MOLYBDATE IMPORT SYSTEM PERMEASE PROTEIN MOLB"/>
    <property type="match status" value="1"/>
</dbReference>
<keyword evidence="6 8" id="KW-1133">Transmembrane helix</keyword>
<feature type="transmembrane region" description="Helical" evidence="8">
    <location>
        <begin position="309"/>
        <end position="327"/>
    </location>
</feature>
<name>A0A8J7LYL8_9BACT</name>
<comment type="similarity">
    <text evidence="2">Belongs to the binding-protein-dependent transport system permease family. FecCD subfamily.</text>
</comment>
<evidence type="ECO:0000256" key="5">
    <source>
        <dbReference type="ARBA" id="ARBA00022692"/>
    </source>
</evidence>
<dbReference type="InterPro" id="IPR037294">
    <property type="entry name" value="ABC_BtuC-like"/>
</dbReference>
<evidence type="ECO:0000313" key="10">
    <source>
        <dbReference type="Proteomes" id="UP000636888"/>
    </source>
</evidence>
<evidence type="ECO:0000256" key="8">
    <source>
        <dbReference type="SAM" id="Phobius"/>
    </source>
</evidence>
<dbReference type="EMBL" id="JAEMHM010000007">
    <property type="protein sequence ID" value="MBJ6725062.1"/>
    <property type="molecule type" value="Genomic_DNA"/>
</dbReference>
<dbReference type="GO" id="GO:0005886">
    <property type="term" value="C:plasma membrane"/>
    <property type="evidence" value="ECO:0007669"/>
    <property type="project" value="UniProtKB-SubCell"/>
</dbReference>
<evidence type="ECO:0000256" key="1">
    <source>
        <dbReference type="ARBA" id="ARBA00004651"/>
    </source>
</evidence>
<keyword evidence="5 8" id="KW-0812">Transmembrane</keyword>
<keyword evidence="4" id="KW-1003">Cell membrane</keyword>
<dbReference type="Gene3D" id="1.10.3470.10">
    <property type="entry name" value="ABC transporter involved in vitamin B12 uptake, BtuC"/>
    <property type="match status" value="1"/>
</dbReference>
<evidence type="ECO:0000256" key="7">
    <source>
        <dbReference type="ARBA" id="ARBA00023136"/>
    </source>
</evidence>
<dbReference type="InterPro" id="IPR000522">
    <property type="entry name" value="ABC_transptr_permease_BtuC"/>
</dbReference>
<feature type="transmembrane region" description="Helical" evidence="8">
    <location>
        <begin position="147"/>
        <end position="168"/>
    </location>
</feature>
<reference evidence="9" key="1">
    <citation type="submission" date="2020-12" db="EMBL/GenBank/DDBJ databases">
        <title>Geomonas sp. Red875, isolated from river sediment.</title>
        <authorList>
            <person name="Xu Z."/>
            <person name="Zhang Z."/>
            <person name="Masuda Y."/>
            <person name="Itoh H."/>
            <person name="Senoo K."/>
        </authorList>
    </citation>
    <scope>NUCLEOTIDE SEQUENCE</scope>
    <source>
        <strain evidence="9">Red875</strain>
    </source>
</reference>
<comment type="subcellular location">
    <subcellularLocation>
        <location evidence="1">Cell membrane</location>
        <topology evidence="1">Multi-pass membrane protein</topology>
    </subcellularLocation>
</comment>
<dbReference type="AlphaFoldDB" id="A0A8J7LYL8"/>
<feature type="transmembrane region" description="Helical" evidence="8">
    <location>
        <begin position="279"/>
        <end position="297"/>
    </location>
</feature>
<feature type="transmembrane region" description="Helical" evidence="8">
    <location>
        <begin position="238"/>
        <end position="267"/>
    </location>
</feature>
<dbReference type="GO" id="GO:0022857">
    <property type="term" value="F:transmembrane transporter activity"/>
    <property type="evidence" value="ECO:0007669"/>
    <property type="project" value="InterPro"/>
</dbReference>
<protein>
    <submittedName>
        <fullName evidence="9">Iron ABC transporter permease</fullName>
    </submittedName>
</protein>
<evidence type="ECO:0000313" key="9">
    <source>
        <dbReference type="EMBL" id="MBJ6725062.1"/>
    </source>
</evidence>
<evidence type="ECO:0000256" key="2">
    <source>
        <dbReference type="ARBA" id="ARBA00007935"/>
    </source>
</evidence>
<keyword evidence="7 8" id="KW-0472">Membrane</keyword>
<feature type="transmembrane region" description="Helical" evidence="8">
    <location>
        <begin position="120"/>
        <end position="140"/>
    </location>
</feature>
<dbReference type="SUPFAM" id="SSF81345">
    <property type="entry name" value="ABC transporter involved in vitamin B12 uptake, BtuC"/>
    <property type="match status" value="1"/>
</dbReference>
<evidence type="ECO:0000256" key="6">
    <source>
        <dbReference type="ARBA" id="ARBA00022989"/>
    </source>
</evidence>
<dbReference type="Proteomes" id="UP000636888">
    <property type="component" value="Unassembled WGS sequence"/>
</dbReference>
<keyword evidence="3" id="KW-0813">Transport</keyword>
<proteinExistence type="inferred from homology"/>
<keyword evidence="10" id="KW-1185">Reference proteome</keyword>
<dbReference type="PANTHER" id="PTHR30472">
    <property type="entry name" value="FERRIC ENTEROBACTIN TRANSPORT SYSTEM PERMEASE PROTEIN"/>
    <property type="match status" value="1"/>
</dbReference>
<dbReference type="CDD" id="cd06550">
    <property type="entry name" value="TM_ABC_iron-siderophores_like"/>
    <property type="match status" value="1"/>
</dbReference>